<accession>A0A246GEP3</accession>
<dbReference type="EMBL" id="MTCZ01000354">
    <property type="protein sequence ID" value="OWP82585.1"/>
    <property type="molecule type" value="Genomic_DNA"/>
</dbReference>
<protein>
    <submittedName>
        <fullName evidence="1">Uncharacterized protein</fullName>
    </submittedName>
</protein>
<organism evidence="1 2">
    <name type="scientific">Flavobacterium davisii</name>
    <dbReference type="NCBI Taxonomy" id="2906077"/>
    <lineage>
        <taxon>Bacteria</taxon>
        <taxon>Pseudomonadati</taxon>
        <taxon>Bacteroidota</taxon>
        <taxon>Flavobacteriia</taxon>
        <taxon>Flavobacteriales</taxon>
        <taxon>Flavobacteriaceae</taxon>
        <taxon>Flavobacterium</taxon>
    </lineage>
</organism>
<evidence type="ECO:0000313" key="1">
    <source>
        <dbReference type="EMBL" id="OWP82585.1"/>
    </source>
</evidence>
<reference evidence="1 2" key="1">
    <citation type="journal article" date="2017" name="Infect. Genet. Evol.">
        <title>Comparative genome analysis of fish pathogen Flavobacterium columnare reveals extensive sequence diversity within the species.</title>
        <authorList>
            <person name="Kayansamruaj P."/>
            <person name="Dong H.T."/>
            <person name="Hirono I."/>
            <person name="Kondo H."/>
            <person name="Senapin S."/>
            <person name="Rodkhum C."/>
        </authorList>
    </citation>
    <scope>NUCLEOTIDE SEQUENCE [LARGE SCALE GENOMIC DNA]</scope>
    <source>
        <strain evidence="1 2">1215</strain>
    </source>
</reference>
<comment type="caution">
    <text evidence="1">The sequence shown here is derived from an EMBL/GenBank/DDBJ whole genome shotgun (WGS) entry which is preliminary data.</text>
</comment>
<name>A0A246GEP3_9FLAO</name>
<sequence length="81" mass="9376">MNTQQLQNDKLNIINWISQLQDYSLVEKIKTLMSTADASTLTNEQKNAIDQALQSIETKGTIPHNTVMEETKKRFPHLYNR</sequence>
<proteinExistence type="predicted"/>
<dbReference type="RefSeq" id="WP_088395172.1">
    <property type="nucleotide sequence ID" value="NZ_MTCZ01000354.1"/>
</dbReference>
<evidence type="ECO:0000313" key="2">
    <source>
        <dbReference type="Proteomes" id="UP000197768"/>
    </source>
</evidence>
<dbReference type="AlphaFoldDB" id="A0A246GEP3"/>
<gene>
    <name evidence="1" type="ORF">BWK59_15110</name>
</gene>
<dbReference type="Proteomes" id="UP000197768">
    <property type="component" value="Unassembled WGS sequence"/>
</dbReference>